<feature type="transmembrane region" description="Helical" evidence="5">
    <location>
        <begin position="87"/>
        <end position="104"/>
    </location>
</feature>
<feature type="non-terminal residue" evidence="7">
    <location>
        <position position="1"/>
    </location>
</feature>
<feature type="transmembrane region" description="Helical" evidence="5">
    <location>
        <begin position="567"/>
        <end position="590"/>
    </location>
</feature>
<dbReference type="Pfam" id="PF01564">
    <property type="entry name" value="Spermine_synth"/>
    <property type="match status" value="1"/>
</dbReference>
<evidence type="ECO:0000313" key="8">
    <source>
        <dbReference type="Proteomes" id="UP000178758"/>
    </source>
</evidence>
<organism evidence="7 8">
    <name type="scientific">Candidatus Beckwithbacteria bacterium RBG_13_35_6</name>
    <dbReference type="NCBI Taxonomy" id="1797456"/>
    <lineage>
        <taxon>Bacteria</taxon>
        <taxon>Candidatus Beckwithiibacteriota</taxon>
    </lineage>
</organism>
<evidence type="ECO:0000256" key="4">
    <source>
        <dbReference type="PROSITE-ProRule" id="PRU00354"/>
    </source>
</evidence>
<dbReference type="PROSITE" id="PS51006">
    <property type="entry name" value="PABS_2"/>
    <property type="match status" value="1"/>
</dbReference>
<dbReference type="AlphaFoldDB" id="A0A1F5DE44"/>
<evidence type="ECO:0000256" key="1">
    <source>
        <dbReference type="ARBA" id="ARBA00007867"/>
    </source>
</evidence>
<feature type="transmembrane region" description="Helical" evidence="5">
    <location>
        <begin position="494"/>
        <end position="513"/>
    </location>
</feature>
<feature type="transmembrane region" description="Helical" evidence="5">
    <location>
        <begin position="6"/>
        <end position="26"/>
    </location>
</feature>
<evidence type="ECO:0000313" key="7">
    <source>
        <dbReference type="EMBL" id="OGD53468.1"/>
    </source>
</evidence>
<proteinExistence type="inferred from homology"/>
<dbReference type="PANTHER" id="PTHR43317:SF1">
    <property type="entry name" value="THERMOSPERMINE SYNTHASE ACAULIS5"/>
    <property type="match status" value="1"/>
</dbReference>
<feature type="transmembrane region" description="Helical" evidence="5">
    <location>
        <begin position="63"/>
        <end position="80"/>
    </location>
</feature>
<feature type="transmembrane region" description="Helical" evidence="5">
    <location>
        <begin position="38"/>
        <end position="57"/>
    </location>
</feature>
<feature type="transmembrane region" description="Helical" evidence="5">
    <location>
        <begin position="525"/>
        <end position="546"/>
    </location>
</feature>
<dbReference type="GO" id="GO:0010487">
    <property type="term" value="F:thermospermine synthase activity"/>
    <property type="evidence" value="ECO:0007669"/>
    <property type="project" value="TreeGrafter"/>
</dbReference>
<dbReference type="SUPFAM" id="SSF53335">
    <property type="entry name" value="S-adenosyl-L-methionine-dependent methyltransferases"/>
    <property type="match status" value="1"/>
</dbReference>
<evidence type="ECO:0000256" key="2">
    <source>
        <dbReference type="ARBA" id="ARBA00022679"/>
    </source>
</evidence>
<evidence type="ECO:0000256" key="3">
    <source>
        <dbReference type="ARBA" id="ARBA00023115"/>
    </source>
</evidence>
<comment type="similarity">
    <text evidence="1">Belongs to the spermidine/spermine synthase family.</text>
</comment>
<keyword evidence="5" id="KW-0812">Transmembrane</keyword>
<dbReference type="InterPro" id="IPR029063">
    <property type="entry name" value="SAM-dependent_MTases_sf"/>
</dbReference>
<accession>A0A1F5DE44</accession>
<name>A0A1F5DE44_9BACT</name>
<keyword evidence="5" id="KW-1133">Transmembrane helix</keyword>
<keyword evidence="3 4" id="KW-0620">Polyamine biosynthesis</keyword>
<dbReference type="InterPro" id="IPR030374">
    <property type="entry name" value="PABS"/>
</dbReference>
<dbReference type="GO" id="GO:0006596">
    <property type="term" value="P:polyamine biosynthetic process"/>
    <property type="evidence" value="ECO:0007669"/>
    <property type="project" value="UniProtKB-UniRule"/>
</dbReference>
<feature type="transmembrane region" description="Helical" evidence="5">
    <location>
        <begin position="407"/>
        <end position="425"/>
    </location>
</feature>
<keyword evidence="5" id="KW-0472">Membrane</keyword>
<feature type="transmembrane region" description="Helical" evidence="5">
    <location>
        <begin position="468"/>
        <end position="487"/>
    </location>
</feature>
<protein>
    <recommendedName>
        <fullName evidence="6">PABS domain-containing protein</fullName>
    </recommendedName>
</protein>
<dbReference type="CDD" id="cd02440">
    <property type="entry name" value="AdoMet_MTases"/>
    <property type="match status" value="1"/>
</dbReference>
<comment type="caution">
    <text evidence="7">The sequence shown here is derived from an EMBL/GenBank/DDBJ whole genome shotgun (WGS) entry which is preliminary data.</text>
</comment>
<dbReference type="Proteomes" id="UP000178758">
    <property type="component" value="Unassembled WGS sequence"/>
</dbReference>
<evidence type="ECO:0000259" key="6">
    <source>
        <dbReference type="PROSITE" id="PS51006"/>
    </source>
</evidence>
<dbReference type="PANTHER" id="PTHR43317">
    <property type="entry name" value="THERMOSPERMINE SYNTHASE ACAULIS5"/>
    <property type="match status" value="1"/>
</dbReference>
<keyword evidence="2 4" id="KW-0808">Transferase</keyword>
<comment type="caution">
    <text evidence="4">Lacks conserved residue(s) required for the propagation of feature annotation.</text>
</comment>
<dbReference type="Gene3D" id="3.40.50.150">
    <property type="entry name" value="Vaccinia Virus protein VP39"/>
    <property type="match status" value="1"/>
</dbReference>
<gene>
    <name evidence="7" type="ORF">A3J78_01635</name>
</gene>
<evidence type="ECO:0000256" key="5">
    <source>
        <dbReference type="SAM" id="Phobius"/>
    </source>
</evidence>
<feature type="domain" description="PABS" evidence="6">
    <location>
        <begin position="191"/>
        <end position="358"/>
    </location>
</feature>
<sequence>KAIWGLFLAILIFLVAVFVFIPLGQFLGNLFNKSKNTILLYTLNIIASLIGMWSFHLWSWLKLSPLIGIVICQFTLFILVKNKSARFLFTFILLSAVSITNLTSDTSFRDSVKTFWSPYQKLTLIEKRQKEDKFTLEPNGYVLNVNNVGYMGLYDLKPSALKENKKLLMENTGLDNEKIDYLNQYSLPYKFKKNITDVLIIGGGGGNDTAAALRENIPNIDVVEIDPLIIDIGKKYHPEKPYSDKKVNIYINDGRAFFESATKKYDLIIMSLADSHTLSSNLTNLRLDHYLYTLESFQKTKELLKDDGILFVTFEVIKPWIGQRLNQTIQTVYGLPPLTFMVRSNMLFGWGGFVFVTSKNQDVLNSSLAEDKFLSEFVSALRVDFKNEKINLLTDNWPYVYLDKPRLPLLHVLFALIILSLLFTFKDKLFKTKINWQFLFLGAGFLLYEFQNISKSSLLFGATWQTNLYIISGIMAFILMANLAVYYKFINYKYGFIFLFISLFVQFILPLNLFNSLSGISKTLLAVIFLNLPHFFSGVIFIDLFAKSKNKASAFGSNILGSALGGFMEVFSFLFGIKSLIILVLVFYWLGFKIKK</sequence>
<dbReference type="EMBL" id="MEZJ01000035">
    <property type="protein sequence ID" value="OGD53468.1"/>
    <property type="molecule type" value="Genomic_DNA"/>
</dbReference>
<reference evidence="7 8" key="1">
    <citation type="journal article" date="2016" name="Nat. Commun.">
        <title>Thousands of microbial genomes shed light on interconnected biogeochemical processes in an aquifer system.</title>
        <authorList>
            <person name="Anantharaman K."/>
            <person name="Brown C.T."/>
            <person name="Hug L.A."/>
            <person name="Sharon I."/>
            <person name="Castelle C.J."/>
            <person name="Probst A.J."/>
            <person name="Thomas B.C."/>
            <person name="Singh A."/>
            <person name="Wilkins M.J."/>
            <person name="Karaoz U."/>
            <person name="Brodie E.L."/>
            <person name="Williams K.H."/>
            <person name="Hubbard S.S."/>
            <person name="Banfield J.F."/>
        </authorList>
    </citation>
    <scope>NUCLEOTIDE SEQUENCE [LARGE SCALE GENOMIC DNA]</scope>
</reference>